<proteinExistence type="predicted"/>
<gene>
    <name evidence="1" type="ORF">F2Q70_00041541</name>
</gene>
<sequence>MIFKLKTNEICKFNDLTVEVHAPQKFYKNGGVKKLESLTVSELNAYVVNFPPHVQSLHATFSLYVTKTNGLLNSFISYRQLSFSASAKELLKLGFRVRAGVGSAQRAVSIVQRKEEALIASSLNYAVSDSFTKPGGLERSTDAFKETHNLSQALDDTLFGGCSKRGKHHSVLSLSLKNQQLPRRMKHLPNPRKYMP</sequence>
<dbReference type="PANTHER" id="PTHR47285:SF1">
    <property type="entry name" value="PROTEIN TIC 62, CHLOROPLASTIC"/>
    <property type="match status" value="1"/>
</dbReference>
<accession>A0A8S9K4G8</accession>
<organism evidence="1">
    <name type="scientific">Brassica cretica</name>
    <name type="common">Mustard</name>
    <dbReference type="NCBI Taxonomy" id="69181"/>
    <lineage>
        <taxon>Eukaryota</taxon>
        <taxon>Viridiplantae</taxon>
        <taxon>Streptophyta</taxon>
        <taxon>Embryophyta</taxon>
        <taxon>Tracheophyta</taxon>
        <taxon>Spermatophyta</taxon>
        <taxon>Magnoliopsida</taxon>
        <taxon>eudicotyledons</taxon>
        <taxon>Gunneridae</taxon>
        <taxon>Pentapetalae</taxon>
        <taxon>rosids</taxon>
        <taxon>malvids</taxon>
        <taxon>Brassicales</taxon>
        <taxon>Brassicaceae</taxon>
        <taxon>Brassiceae</taxon>
        <taxon>Brassica</taxon>
    </lineage>
</organism>
<dbReference type="EMBL" id="QGKY02000190">
    <property type="protein sequence ID" value="KAF2588236.1"/>
    <property type="molecule type" value="Genomic_DNA"/>
</dbReference>
<name>A0A8S9K4G8_BRACR</name>
<reference evidence="1" key="1">
    <citation type="submission" date="2019-12" db="EMBL/GenBank/DDBJ databases">
        <title>Genome sequencing and annotation of Brassica cretica.</title>
        <authorList>
            <person name="Studholme D.J."/>
            <person name="Sarris P.F."/>
        </authorList>
    </citation>
    <scope>NUCLEOTIDE SEQUENCE</scope>
    <source>
        <strain evidence="1">PFS-102/07</strain>
        <tissue evidence="1">Leaf</tissue>
    </source>
</reference>
<dbReference type="PANTHER" id="PTHR47285">
    <property type="entry name" value="PROTEIN TIC 62, CHLOROPLASTIC"/>
    <property type="match status" value="1"/>
</dbReference>
<protein>
    <submittedName>
        <fullName evidence="1">Uncharacterized protein</fullName>
    </submittedName>
</protein>
<dbReference type="AlphaFoldDB" id="A0A8S9K4G8"/>
<dbReference type="InterPro" id="IPR044719">
    <property type="entry name" value="TIC62"/>
</dbReference>
<evidence type="ECO:0000313" key="1">
    <source>
        <dbReference type="EMBL" id="KAF2588236.1"/>
    </source>
</evidence>
<comment type="caution">
    <text evidence="1">The sequence shown here is derived from an EMBL/GenBank/DDBJ whole genome shotgun (WGS) entry which is preliminary data.</text>
</comment>